<dbReference type="Pfam" id="PF13556">
    <property type="entry name" value="HTH_30"/>
    <property type="match status" value="1"/>
</dbReference>
<dbReference type="RefSeq" id="WP_169382603.1">
    <property type="nucleotide sequence ID" value="NZ_JAAXLA010000032.1"/>
</dbReference>
<sequence>MSTTNPSGSSDTAAAREQLAQLRSLLALSMVLAEDHGDEGILRIAISAVGSLGRVEVHASYLVRDGRLVASSVTSDASDPGLDAQVEMLAGSGGRVTVPGRSWGWAYPLASMSGLRGYLVVCADAEPSADEQLLVTVLAQQAGAALAAACLRRREREQTEELRSLTEKLGSAVSELEERTRIHEALTRGVSAPDSEVGLARAVHQLTGLPVAVEDTFGNLRAWAGPEEPTPYPKAPGRIRSESLRRAQQEGRPVRVKDRIVALAQPGSEVLGVIALIDPDGTATPAQILALEHAAVALGTELTHQRHLAEVELRLRRDLIDDLLSGVVTKDEGRGALARARALGHDLHTPHRVVVIQALDGRDADQALVRAAERAAATLGMECLLTTRARTVVLVAQRPLHLVDPAPWPELHAVVSKHLRSARVAIGVGGRYEQPGDASRSWEEALHALEVRRRSRNPDGVTVWDDLGVYRILTAGKDDQHVDTFVREWLGTLLDYDAEHETELVRTLAVYLESGGNYDETAEQLLVHRSTLRYRLKRIRQITGLRVNEADNRLNLHLATRAWALLEEPP</sequence>
<evidence type="ECO:0000256" key="1">
    <source>
        <dbReference type="ARBA" id="ARBA00006754"/>
    </source>
</evidence>
<feature type="domain" description="CdaR GGDEF-like" evidence="3">
    <location>
        <begin position="335"/>
        <end position="451"/>
    </location>
</feature>
<dbReference type="Proteomes" id="UP000820669">
    <property type="component" value="Unassembled WGS sequence"/>
</dbReference>
<dbReference type="Pfam" id="PF17853">
    <property type="entry name" value="GGDEF_2"/>
    <property type="match status" value="1"/>
</dbReference>
<keyword evidence="5" id="KW-1185">Reference proteome</keyword>
<name>A0ABX1SF54_9PSEU</name>
<feature type="domain" description="PucR C-terminal helix-turn-helix" evidence="2">
    <location>
        <begin position="504"/>
        <end position="562"/>
    </location>
</feature>
<dbReference type="InterPro" id="IPR041522">
    <property type="entry name" value="CdaR_GGDEF"/>
</dbReference>
<dbReference type="Gene3D" id="1.10.10.2840">
    <property type="entry name" value="PucR C-terminal helix-turn-helix domain"/>
    <property type="match status" value="1"/>
</dbReference>
<comment type="caution">
    <text evidence="4">The sequence shown here is derived from an EMBL/GenBank/DDBJ whole genome shotgun (WGS) entry which is preliminary data.</text>
</comment>
<evidence type="ECO:0000259" key="2">
    <source>
        <dbReference type="Pfam" id="PF13556"/>
    </source>
</evidence>
<dbReference type="InterPro" id="IPR042070">
    <property type="entry name" value="PucR_C-HTH_sf"/>
</dbReference>
<dbReference type="EMBL" id="JAAXLA010000032">
    <property type="protein sequence ID" value="NMH99162.1"/>
    <property type="molecule type" value="Genomic_DNA"/>
</dbReference>
<comment type="similarity">
    <text evidence="1">Belongs to the CdaR family.</text>
</comment>
<dbReference type="InterPro" id="IPR025736">
    <property type="entry name" value="PucR_C-HTH_dom"/>
</dbReference>
<evidence type="ECO:0000313" key="5">
    <source>
        <dbReference type="Proteomes" id="UP000820669"/>
    </source>
</evidence>
<protein>
    <submittedName>
        <fullName evidence="4">Transcriptional regulator</fullName>
    </submittedName>
</protein>
<organism evidence="4 5">
    <name type="scientific">Pseudonocardia acidicola</name>
    <dbReference type="NCBI Taxonomy" id="2724939"/>
    <lineage>
        <taxon>Bacteria</taxon>
        <taxon>Bacillati</taxon>
        <taxon>Actinomycetota</taxon>
        <taxon>Actinomycetes</taxon>
        <taxon>Pseudonocardiales</taxon>
        <taxon>Pseudonocardiaceae</taxon>
        <taxon>Pseudonocardia</taxon>
    </lineage>
</organism>
<accession>A0ABX1SF54</accession>
<evidence type="ECO:0000259" key="3">
    <source>
        <dbReference type="Pfam" id="PF17853"/>
    </source>
</evidence>
<dbReference type="PANTHER" id="PTHR33744">
    <property type="entry name" value="CARBOHYDRATE DIACID REGULATOR"/>
    <property type="match status" value="1"/>
</dbReference>
<gene>
    <name evidence="4" type="ORF">HF526_17860</name>
</gene>
<dbReference type="InterPro" id="IPR051448">
    <property type="entry name" value="CdaR-like_regulators"/>
</dbReference>
<reference evidence="4 5" key="1">
    <citation type="submission" date="2020-04" db="EMBL/GenBank/DDBJ databases">
        <authorList>
            <person name="Klaysubun C."/>
            <person name="Duangmal K."/>
            <person name="Lipun K."/>
        </authorList>
    </citation>
    <scope>NUCLEOTIDE SEQUENCE [LARGE SCALE GENOMIC DNA]</scope>
    <source>
        <strain evidence="4 5">K10HN5</strain>
    </source>
</reference>
<evidence type="ECO:0000313" key="4">
    <source>
        <dbReference type="EMBL" id="NMH99162.1"/>
    </source>
</evidence>
<dbReference type="PANTHER" id="PTHR33744:SF1">
    <property type="entry name" value="DNA-BINDING TRANSCRIPTIONAL ACTIVATOR ADER"/>
    <property type="match status" value="1"/>
</dbReference>
<proteinExistence type="inferred from homology"/>